<reference evidence="5" key="1">
    <citation type="submission" date="2011-06" db="EMBL/GenBank/DDBJ databases">
        <title>The Genome Sequence of Fusarium oxysporum Fo47.</title>
        <authorList>
            <consortium name="The Broad Institute Genome Sequencing Platform"/>
            <person name="Ma L.-J."/>
            <person name="Gale L.R."/>
            <person name="Schwartz D.C."/>
            <person name="Zhou S."/>
            <person name="Corby-Kistler H."/>
            <person name="Young S.K."/>
            <person name="Zeng Q."/>
            <person name="Gargeya S."/>
            <person name="Fitzgerald M."/>
            <person name="Haas B."/>
            <person name="Abouelleil A."/>
            <person name="Alvarado L."/>
            <person name="Arachchi H.M."/>
            <person name="Berlin A."/>
            <person name="Brown A."/>
            <person name="Chapman S.B."/>
            <person name="Chen Z."/>
            <person name="Dunbar C."/>
            <person name="Freedman E."/>
            <person name="Gearin G."/>
            <person name="Gellesch M."/>
            <person name="Goldberg J."/>
            <person name="Griggs A."/>
            <person name="Gujja S."/>
            <person name="Heiman D."/>
            <person name="Howarth C."/>
            <person name="Larson L."/>
            <person name="Lui A."/>
            <person name="MacDonald P.J.P."/>
            <person name="Mehta T."/>
            <person name="Montmayeur A."/>
            <person name="Murphy C."/>
            <person name="Neiman D."/>
            <person name="Pearson M."/>
            <person name="Priest M."/>
            <person name="Roberts A."/>
            <person name="Saif S."/>
            <person name="Shea T."/>
            <person name="Shenoy N."/>
            <person name="Sisk P."/>
            <person name="Stolte C."/>
            <person name="Sykes S."/>
            <person name="Wortman J."/>
            <person name="Nusbaum C."/>
            <person name="Birren B."/>
        </authorList>
    </citation>
    <scope>NUCLEOTIDE SEQUENCE [LARGE SCALE GENOMIC DNA]</scope>
    <source>
        <strain evidence="5">Fo47</strain>
    </source>
</reference>
<dbReference type="PANTHER" id="PTHR24096">
    <property type="entry name" value="LONG-CHAIN-FATTY-ACID--COA LIGASE"/>
    <property type="match status" value="1"/>
</dbReference>
<dbReference type="SUPFAM" id="SSF56801">
    <property type="entry name" value="Acetyl-CoA synthetase-like"/>
    <property type="match status" value="1"/>
</dbReference>
<dbReference type="AlphaFoldDB" id="W9JEV9"/>
<dbReference type="Gene3D" id="3.30.300.30">
    <property type="match status" value="1"/>
</dbReference>
<dbReference type="Pfam" id="PF00501">
    <property type="entry name" value="AMP-binding"/>
    <property type="match status" value="1"/>
</dbReference>
<dbReference type="Pfam" id="PF13193">
    <property type="entry name" value="AMP-binding_C"/>
    <property type="match status" value="1"/>
</dbReference>
<dbReference type="PROSITE" id="PS00455">
    <property type="entry name" value="AMP_BINDING"/>
    <property type="match status" value="1"/>
</dbReference>
<accession>W9JEV9</accession>
<gene>
    <name evidence="5" type="ORF">FOZG_16065</name>
</gene>
<dbReference type="InterPro" id="IPR042099">
    <property type="entry name" value="ANL_N_sf"/>
</dbReference>
<comment type="similarity">
    <text evidence="1">Belongs to the ATP-dependent AMP-binding enzyme family.</text>
</comment>
<reference evidence="5" key="2">
    <citation type="submission" date="2012-06" db="EMBL/GenBank/DDBJ databases">
        <title>Annotation of the Genome Sequence of Fusarium oxysporum Fo47.</title>
        <authorList>
            <consortium name="The Broad Institute Genomics Platform"/>
            <person name="Ma L.-J."/>
            <person name="Corby-Kistler H."/>
            <person name="Broz K."/>
            <person name="Gale L.R."/>
            <person name="Jonkers W."/>
            <person name="O'Donnell K."/>
            <person name="Ploetz R."/>
            <person name="Steinberg C."/>
            <person name="Schwartz D.C."/>
            <person name="VanEtten H."/>
            <person name="Zhou S."/>
            <person name="Young S.K."/>
            <person name="Zeng Q."/>
            <person name="Gargeya S."/>
            <person name="Fitzgerald M."/>
            <person name="Abouelleil A."/>
            <person name="Alvarado L."/>
            <person name="Chapman S.B."/>
            <person name="Gainer-Dewar J."/>
            <person name="Goldberg J."/>
            <person name="Griggs A."/>
            <person name="Gujja S."/>
            <person name="Hansen M."/>
            <person name="Howarth C."/>
            <person name="Imamovic A."/>
            <person name="Ireland A."/>
            <person name="Larimer J."/>
            <person name="McCowan C."/>
            <person name="Murphy C."/>
            <person name="Pearson M."/>
            <person name="Poon T.W."/>
            <person name="Priest M."/>
            <person name="Roberts A."/>
            <person name="Saif S."/>
            <person name="Shea T."/>
            <person name="Sykes S."/>
            <person name="Wortman J."/>
            <person name="Nusbaum C."/>
            <person name="Birren B."/>
        </authorList>
    </citation>
    <scope>NUCLEOTIDE SEQUENCE</scope>
    <source>
        <strain evidence="5">Fo47</strain>
    </source>
</reference>
<organism evidence="5">
    <name type="scientific">Fusarium oxysporum Fo47</name>
    <dbReference type="NCBI Taxonomy" id="660027"/>
    <lineage>
        <taxon>Eukaryota</taxon>
        <taxon>Fungi</taxon>
        <taxon>Dikarya</taxon>
        <taxon>Ascomycota</taxon>
        <taxon>Pezizomycotina</taxon>
        <taxon>Sordariomycetes</taxon>
        <taxon>Hypocreomycetidae</taxon>
        <taxon>Hypocreales</taxon>
        <taxon>Nectriaceae</taxon>
        <taxon>Fusarium</taxon>
        <taxon>Fusarium oxysporum species complex</taxon>
    </lineage>
</organism>
<keyword evidence="2" id="KW-0436">Ligase</keyword>
<name>W9JEV9_FUSOX</name>
<dbReference type="EMBL" id="JH717909">
    <property type="protein sequence ID" value="EWZ30592.1"/>
    <property type="molecule type" value="Genomic_DNA"/>
</dbReference>
<proteinExistence type="inferred from homology"/>
<evidence type="ECO:0000256" key="1">
    <source>
        <dbReference type="ARBA" id="ARBA00006432"/>
    </source>
</evidence>
<dbReference type="VEuPathDB" id="FungiDB:FOZG_16065"/>
<evidence type="ECO:0000256" key="2">
    <source>
        <dbReference type="ARBA" id="ARBA00022598"/>
    </source>
</evidence>
<dbReference type="InterPro" id="IPR020845">
    <property type="entry name" value="AMP-binding_CS"/>
</dbReference>
<dbReference type="Gene3D" id="3.40.50.12780">
    <property type="entry name" value="N-terminal domain of ligase-like"/>
    <property type="match status" value="1"/>
</dbReference>
<evidence type="ECO:0000259" key="3">
    <source>
        <dbReference type="Pfam" id="PF00501"/>
    </source>
</evidence>
<protein>
    <recommendedName>
        <fullName evidence="6">4-coumarate-CoA ligase</fullName>
    </recommendedName>
</protein>
<evidence type="ECO:0000313" key="5">
    <source>
        <dbReference type="EMBL" id="EWZ30592.1"/>
    </source>
</evidence>
<dbReference type="PANTHER" id="PTHR24096:SF149">
    <property type="entry name" value="AMP-BINDING DOMAIN-CONTAINING PROTEIN-RELATED"/>
    <property type="match status" value="1"/>
</dbReference>
<feature type="domain" description="AMP-binding enzyme C-terminal" evidence="4">
    <location>
        <begin position="494"/>
        <end position="573"/>
    </location>
</feature>
<sequence length="594" mass="65391">MQEVVHRVNLASQWSPPESYGHTMLCHPVTLPYTKKPQIDANPVWPVIGNPSIWQWIFEGDELLLGQSTSADPALSQTRGFHDSATGEFLSFHDLKSIATIVSTILHREYDVRPGQKIAIIGQNSIWYPVAMLAASRLGAVVTLLPPGSMRDDLMYFLGTSKTALVFTDEGAVDEVTAACKAIGLSAKNILRFDGAKDETNSLQNLRQRGESFYPSSYTKSWEPKYNEASPCAFLSWSSGTTGKPKAVQISHTNVISQLRQISAFTPPNRRRTVLGVLPFYHITGLVHLLHLPIVLEQQMVIMAKFDMKQMMETVVRFKCDELWLVPPLLIRLLNDKSAQGYDLSFVKQFNTGAAPLADQVIAQLARKFPTVAVRQAWGMTETTSCLTVTPPNLSTWSNASKVGKLVPGTEIRVVDPDTGEDVAAGNVGEIWAKGPQVTMGYLDRPEETAASYLEGGFFKTGDLGSIDNEGFITIHDRIKEMIKVRGHAVAPAELEDLLHGHPKVKDAAIIGIPDDYSGETPRAFVVLAGGVHGGPEVVKELQEFVAARKAKHKRLSGGVEFMDQIPKSPSGKILRRVLKASWKEKMESQRAKL</sequence>
<dbReference type="InterPro" id="IPR025110">
    <property type="entry name" value="AMP-bd_C"/>
</dbReference>
<dbReference type="Proteomes" id="UP000030766">
    <property type="component" value="Unassembled WGS sequence"/>
</dbReference>
<evidence type="ECO:0000259" key="4">
    <source>
        <dbReference type="Pfam" id="PF13193"/>
    </source>
</evidence>
<dbReference type="InterPro" id="IPR000873">
    <property type="entry name" value="AMP-dep_synth/lig_dom"/>
</dbReference>
<feature type="domain" description="AMP-dependent synthetase/ligase" evidence="3">
    <location>
        <begin position="85"/>
        <end position="443"/>
    </location>
</feature>
<dbReference type="GO" id="GO:0016405">
    <property type="term" value="F:CoA-ligase activity"/>
    <property type="evidence" value="ECO:0007669"/>
    <property type="project" value="TreeGrafter"/>
</dbReference>
<evidence type="ECO:0008006" key="6">
    <source>
        <dbReference type="Google" id="ProtNLM"/>
    </source>
</evidence>
<dbReference type="HOGENOM" id="CLU_000022_59_2_1"/>
<dbReference type="InterPro" id="IPR045851">
    <property type="entry name" value="AMP-bd_C_sf"/>
</dbReference>